<dbReference type="InterPro" id="IPR026881">
    <property type="entry name" value="WYL_dom"/>
</dbReference>
<reference evidence="4 5" key="1">
    <citation type="submission" date="2020-02" db="EMBL/GenBank/DDBJ databases">
        <title>Whole-genome analyses of novel actinobacteria.</title>
        <authorList>
            <person name="Sahin N."/>
            <person name="Gencbay T."/>
        </authorList>
    </citation>
    <scope>NUCLEOTIDE SEQUENCE [LARGE SCALE GENOMIC DNA]</scope>
    <source>
        <strain evidence="4 5">HC44</strain>
    </source>
</reference>
<dbReference type="SUPFAM" id="SSF46785">
    <property type="entry name" value="Winged helix' DNA-binding domain"/>
    <property type="match status" value="1"/>
</dbReference>
<evidence type="ECO:0000259" key="3">
    <source>
        <dbReference type="PROSITE" id="PS51000"/>
    </source>
</evidence>
<dbReference type="Pfam" id="PF13280">
    <property type="entry name" value="WYL"/>
    <property type="match status" value="1"/>
</dbReference>
<dbReference type="InterPro" id="IPR013196">
    <property type="entry name" value="HTH_11"/>
</dbReference>
<keyword evidence="1" id="KW-0805">Transcription regulation</keyword>
<protein>
    <submittedName>
        <fullName evidence="4">YafY family transcriptional regulator</fullName>
    </submittedName>
</protein>
<proteinExistence type="predicted"/>
<dbReference type="InterPro" id="IPR036390">
    <property type="entry name" value="WH_DNA-bd_sf"/>
</dbReference>
<dbReference type="Proteomes" id="UP000472335">
    <property type="component" value="Unassembled WGS sequence"/>
</dbReference>
<feature type="domain" description="HTH deoR-type" evidence="3">
    <location>
        <begin position="4"/>
        <end position="69"/>
    </location>
</feature>
<evidence type="ECO:0000313" key="5">
    <source>
        <dbReference type="Proteomes" id="UP000472335"/>
    </source>
</evidence>
<dbReference type="PROSITE" id="PS52050">
    <property type="entry name" value="WYL"/>
    <property type="match status" value="1"/>
</dbReference>
<keyword evidence="2" id="KW-0804">Transcription</keyword>
<dbReference type="InterPro" id="IPR001034">
    <property type="entry name" value="DeoR_HTH"/>
</dbReference>
<dbReference type="InterPro" id="IPR051534">
    <property type="entry name" value="CBASS_pafABC_assoc_protein"/>
</dbReference>
<dbReference type="PANTHER" id="PTHR34580:SF3">
    <property type="entry name" value="PROTEIN PAFB"/>
    <property type="match status" value="1"/>
</dbReference>
<dbReference type="PANTHER" id="PTHR34580">
    <property type="match status" value="1"/>
</dbReference>
<dbReference type="InterPro" id="IPR036388">
    <property type="entry name" value="WH-like_DNA-bd_sf"/>
</dbReference>
<evidence type="ECO:0000256" key="1">
    <source>
        <dbReference type="ARBA" id="ARBA00023015"/>
    </source>
</evidence>
<evidence type="ECO:0000313" key="4">
    <source>
        <dbReference type="EMBL" id="NGO08118.1"/>
    </source>
</evidence>
<sequence>MMTVSARLLQVLSLLQARPSWTGPELAERLGVSARTVRSDIDKLRELGYPVHALPGVGGGYRLTPGAKLPPLLLDDDEATAVAIGLNSAAGGAVAGIEEAATRALAKLEQVLPSRLRHRITLLRTSTVTPKHGGPTVAPEVLTAIAAACRDHHRLRFDYRTHDGTDQRREIEPYRLVHLGRKWYLVGWDPGRADWRTFRVDRMQPRTPTGPRFTPREPPEQDLTAYVTKGVDAALTRYRARVLVHKPATELVQWLTPATVVEAVDDHTCLVHVGAESPHMLAAHILVIDADFEVDGPPELLDALHTIGDRCHAAQHRR</sequence>
<keyword evidence="5" id="KW-1185">Reference proteome</keyword>
<name>A0A6G4V232_9ACTN</name>
<comment type="caution">
    <text evidence="4">The sequence shown here is derived from an EMBL/GenBank/DDBJ whole genome shotgun (WGS) entry which is preliminary data.</text>
</comment>
<dbReference type="GO" id="GO:0003700">
    <property type="term" value="F:DNA-binding transcription factor activity"/>
    <property type="evidence" value="ECO:0007669"/>
    <property type="project" value="InterPro"/>
</dbReference>
<dbReference type="Gene3D" id="1.10.10.10">
    <property type="entry name" value="Winged helix-like DNA-binding domain superfamily/Winged helix DNA-binding domain"/>
    <property type="match status" value="1"/>
</dbReference>
<dbReference type="RefSeq" id="WP_165257405.1">
    <property type="nucleotide sequence ID" value="NZ_JAAKZY010000025.1"/>
</dbReference>
<dbReference type="InterPro" id="IPR011991">
    <property type="entry name" value="ArsR-like_HTH"/>
</dbReference>
<dbReference type="Pfam" id="PF08279">
    <property type="entry name" value="HTH_11"/>
    <property type="match status" value="1"/>
</dbReference>
<organism evidence="4 5">
    <name type="scientific">Streptomyces scabichelini</name>
    <dbReference type="NCBI Taxonomy" id="2711217"/>
    <lineage>
        <taxon>Bacteria</taxon>
        <taxon>Bacillati</taxon>
        <taxon>Actinomycetota</taxon>
        <taxon>Actinomycetes</taxon>
        <taxon>Kitasatosporales</taxon>
        <taxon>Streptomycetaceae</taxon>
        <taxon>Streptomyces</taxon>
    </lineage>
</organism>
<dbReference type="InterPro" id="IPR028349">
    <property type="entry name" value="PafC-like"/>
</dbReference>
<dbReference type="CDD" id="cd00090">
    <property type="entry name" value="HTH_ARSR"/>
    <property type="match status" value="1"/>
</dbReference>
<dbReference type="InterPro" id="IPR057727">
    <property type="entry name" value="WCX_dom"/>
</dbReference>
<evidence type="ECO:0000256" key="2">
    <source>
        <dbReference type="ARBA" id="ARBA00023163"/>
    </source>
</evidence>
<dbReference type="PIRSF" id="PIRSF016838">
    <property type="entry name" value="PafC"/>
    <property type="match status" value="1"/>
</dbReference>
<dbReference type="PROSITE" id="PS51000">
    <property type="entry name" value="HTH_DEOR_2"/>
    <property type="match status" value="1"/>
</dbReference>
<dbReference type="Pfam" id="PF25583">
    <property type="entry name" value="WCX"/>
    <property type="match status" value="1"/>
</dbReference>
<accession>A0A6G4V232</accession>
<dbReference type="EMBL" id="JAAKZY010000025">
    <property type="protein sequence ID" value="NGO08118.1"/>
    <property type="molecule type" value="Genomic_DNA"/>
</dbReference>
<dbReference type="AlphaFoldDB" id="A0A6G4V232"/>
<gene>
    <name evidence="4" type="ORF">G5C60_10805</name>
</gene>